<dbReference type="PANTHER" id="PTHR43877">
    <property type="entry name" value="AMINOALKYLPHOSPHONATE N-ACETYLTRANSFERASE-RELATED-RELATED"/>
    <property type="match status" value="1"/>
</dbReference>
<sequence>MDATAIGQVRRFQRTVTQRIGALSDRFLARNRPLGQARLLWEIGAHGSEIRALRARLELDSGYVSRLLRSLEADGLVVVDDGGSDGRVRTARLTAAGVAEREELDRRSDEVAASILEPLSVTQRDRLVAAMSEVERLLLASMVSIDVLDPRHPSARHCVQAYVGELARRFDGGFDPARSISADDHELRLPAGMLLVAALHAEPVGCVALKLHPESAAAEIKRMWVDPSVRGLGLGRRLLAEAEGRAVANGARTLRLETNKALTEAIALYRAAGYREVEAFNDEPYAHHWFEKRHGPAGP</sequence>
<feature type="domain" description="N-acetyltransferase" evidence="3">
    <location>
        <begin position="150"/>
        <end position="296"/>
    </location>
</feature>
<comment type="caution">
    <text evidence="4">The sequence shown here is derived from an EMBL/GenBank/DDBJ whole genome shotgun (WGS) entry which is preliminary data.</text>
</comment>
<evidence type="ECO:0000313" key="5">
    <source>
        <dbReference type="Proteomes" id="UP001603978"/>
    </source>
</evidence>
<dbReference type="Gene3D" id="3.40.630.30">
    <property type="match status" value="1"/>
</dbReference>
<dbReference type="Proteomes" id="UP001603978">
    <property type="component" value="Unassembled WGS sequence"/>
</dbReference>
<dbReference type="SUPFAM" id="SSF46785">
    <property type="entry name" value="Winged helix' DNA-binding domain"/>
    <property type="match status" value="1"/>
</dbReference>
<evidence type="ECO:0000256" key="2">
    <source>
        <dbReference type="ARBA" id="ARBA00023315"/>
    </source>
</evidence>
<evidence type="ECO:0000256" key="1">
    <source>
        <dbReference type="ARBA" id="ARBA00022679"/>
    </source>
</evidence>
<dbReference type="EMBL" id="JBICRM010000013">
    <property type="protein sequence ID" value="MFG1706019.1"/>
    <property type="molecule type" value="Genomic_DNA"/>
</dbReference>
<keyword evidence="2 4" id="KW-0012">Acyltransferase</keyword>
<reference evidence="4 5" key="1">
    <citation type="submission" date="2024-10" db="EMBL/GenBank/DDBJ databases">
        <authorList>
            <person name="Topkara A.R."/>
            <person name="Saygin H."/>
        </authorList>
    </citation>
    <scope>NUCLEOTIDE SEQUENCE [LARGE SCALE GENOMIC DNA]</scope>
    <source>
        <strain evidence="4 5">M3C6</strain>
    </source>
</reference>
<proteinExistence type="predicted"/>
<organism evidence="4 5">
    <name type="scientific">Nonomuraea marmarensis</name>
    <dbReference type="NCBI Taxonomy" id="3351344"/>
    <lineage>
        <taxon>Bacteria</taxon>
        <taxon>Bacillati</taxon>
        <taxon>Actinomycetota</taxon>
        <taxon>Actinomycetes</taxon>
        <taxon>Streptosporangiales</taxon>
        <taxon>Streptosporangiaceae</taxon>
        <taxon>Nonomuraea</taxon>
    </lineage>
</organism>
<dbReference type="InterPro" id="IPR000835">
    <property type="entry name" value="HTH_MarR-typ"/>
</dbReference>
<dbReference type="InterPro" id="IPR016181">
    <property type="entry name" value="Acyl_CoA_acyltransferase"/>
</dbReference>
<keyword evidence="1 4" id="KW-0808">Transferase</keyword>
<keyword evidence="5" id="KW-1185">Reference proteome</keyword>
<dbReference type="Pfam" id="PF12802">
    <property type="entry name" value="MarR_2"/>
    <property type="match status" value="1"/>
</dbReference>
<evidence type="ECO:0000313" key="4">
    <source>
        <dbReference type="EMBL" id="MFG1706019.1"/>
    </source>
</evidence>
<dbReference type="PROSITE" id="PS51186">
    <property type="entry name" value="GNAT"/>
    <property type="match status" value="1"/>
</dbReference>
<name>A0ABW7AFZ4_9ACTN</name>
<dbReference type="InterPro" id="IPR000182">
    <property type="entry name" value="GNAT_dom"/>
</dbReference>
<dbReference type="Pfam" id="PF00583">
    <property type="entry name" value="Acetyltransf_1"/>
    <property type="match status" value="1"/>
</dbReference>
<dbReference type="EC" id="2.3.1.-" evidence="4"/>
<dbReference type="InterPro" id="IPR036388">
    <property type="entry name" value="WH-like_DNA-bd_sf"/>
</dbReference>
<dbReference type="GO" id="GO:0016746">
    <property type="term" value="F:acyltransferase activity"/>
    <property type="evidence" value="ECO:0007669"/>
    <property type="project" value="UniProtKB-KW"/>
</dbReference>
<dbReference type="InterPro" id="IPR050832">
    <property type="entry name" value="Bact_Acetyltransf"/>
</dbReference>
<dbReference type="RefSeq" id="WP_393168489.1">
    <property type="nucleotide sequence ID" value="NZ_JBICRM010000013.1"/>
</dbReference>
<protein>
    <submittedName>
        <fullName evidence="4">GNAT family N-acetyltransferase</fullName>
        <ecNumber evidence="4">2.3.1.-</ecNumber>
    </submittedName>
</protein>
<dbReference type="PANTHER" id="PTHR43877:SF2">
    <property type="entry name" value="AMINOALKYLPHOSPHONATE N-ACETYLTRANSFERASE-RELATED"/>
    <property type="match status" value="1"/>
</dbReference>
<dbReference type="SUPFAM" id="SSF55729">
    <property type="entry name" value="Acyl-CoA N-acyltransferases (Nat)"/>
    <property type="match status" value="1"/>
</dbReference>
<dbReference type="InterPro" id="IPR036390">
    <property type="entry name" value="WH_DNA-bd_sf"/>
</dbReference>
<dbReference type="Gene3D" id="1.10.10.10">
    <property type="entry name" value="Winged helix-like DNA-binding domain superfamily/Winged helix DNA-binding domain"/>
    <property type="match status" value="1"/>
</dbReference>
<gene>
    <name evidence="4" type="ORF">ACFLIM_22760</name>
</gene>
<accession>A0ABW7AFZ4</accession>
<evidence type="ECO:0000259" key="3">
    <source>
        <dbReference type="PROSITE" id="PS51186"/>
    </source>
</evidence>